<comment type="subcellular location">
    <subcellularLocation>
        <location evidence="1">Secreted</location>
    </subcellularLocation>
</comment>
<evidence type="ECO:0000313" key="4">
    <source>
        <dbReference type="EMBL" id="MBF9233025.1"/>
    </source>
</evidence>
<name>A0A931BPN4_9HYPH</name>
<dbReference type="InterPro" id="IPR018511">
    <property type="entry name" value="Hemolysin-typ_Ca-bd_CS"/>
</dbReference>
<accession>A0A931BPN4</accession>
<feature type="domain" description="Cadherin" evidence="3">
    <location>
        <begin position="15"/>
        <end position="127"/>
    </location>
</feature>
<dbReference type="PROSITE" id="PS50268">
    <property type="entry name" value="CADHERIN_2"/>
    <property type="match status" value="2"/>
</dbReference>
<protein>
    <recommendedName>
        <fullName evidence="3">Cadherin domain-containing protein</fullName>
    </recommendedName>
</protein>
<dbReference type="GO" id="GO:0016020">
    <property type="term" value="C:membrane"/>
    <property type="evidence" value="ECO:0007669"/>
    <property type="project" value="InterPro"/>
</dbReference>
<dbReference type="InterPro" id="IPR050557">
    <property type="entry name" value="RTX_toxin/Mannuronan_C5-epim"/>
</dbReference>
<dbReference type="InterPro" id="IPR001343">
    <property type="entry name" value="Hemolysn_Ca-bd"/>
</dbReference>
<dbReference type="PROSITE" id="PS00330">
    <property type="entry name" value="HEMOLYSIN_CALCIUM"/>
    <property type="match status" value="1"/>
</dbReference>
<dbReference type="Proteomes" id="UP000599312">
    <property type="component" value="Unassembled WGS sequence"/>
</dbReference>
<dbReference type="GO" id="GO:0005576">
    <property type="term" value="C:extracellular region"/>
    <property type="evidence" value="ECO:0007669"/>
    <property type="project" value="UniProtKB-SubCell"/>
</dbReference>
<dbReference type="InterPro" id="IPR015919">
    <property type="entry name" value="Cadherin-like_sf"/>
</dbReference>
<sequence length="728" mass="76292">MTTQFLTAGALDFTIAEVNSGDTPLIIGTISQAGDPADVSYAVQGGVNSLFTIVAEGGEYKLALKAHSSLNYEASADHKVNAVIVLNTDLGEPTYRNVVVTLTDVNERPVLTVPTAPLLTADNAPAFKPFEIVAISDEDIGDELTVSISFDTSLGTLGNLGGGTVDTETGTYTVKGSAALVQAAVKALAFDPRDRPAAAGSQEMIRFTIKVEDKEGLKVEKTVDVVSTTHNHLPTDVALSNNKIVENSASVTVGTLSANDFNGDTLTFTLVTDATGAEEKTDGPFVVKTEIVDGNTVYALATAGGIDIDVKETHAVWIKVNDGHGGIVTKKFDVTINPDNTIPMVVVDAAKAWIQTEDNGPSVAPFTGVTFDDGDDNDDLTVKISFTAANGVLENFGTAPSEVADGVKTYTFKGKAADLATTLAAVKFNPTDNPTGITGDGLTTTFTISVTDDAHPTPATNRTVTVISVVANRAPTDIKLSGSLSVLEMADTDTLVGALSAVDTNAEETFTYKLVDDAGGRFKLDASGTKLVVANGLKLDYEQAKSHTIKVQVKDKEGATFEKTFKIDVGDVAVENRVGSVGDDFLVGGTGKDNFNGGAGNDTLSGGLGNDTLTGGAGKDVFVFDTKLNAKNNLDKIVDFNVKDDTIWLDNAIFTKLGKKGSPTSPAKLDKKFFTIGDKAKDKDDYIVYDNKKGVLYYDADGSGAGKAVAFATISKNLKMTAADFMVI</sequence>
<dbReference type="PRINTS" id="PR00313">
    <property type="entry name" value="CABNDNGRPT"/>
</dbReference>
<dbReference type="GO" id="GO:0005509">
    <property type="term" value="F:calcium ion binding"/>
    <property type="evidence" value="ECO:0007669"/>
    <property type="project" value="InterPro"/>
</dbReference>
<dbReference type="Gene3D" id="2.150.10.10">
    <property type="entry name" value="Serralysin-like metalloprotease, C-terminal"/>
    <property type="match status" value="1"/>
</dbReference>
<keyword evidence="2" id="KW-0964">Secreted</keyword>
<feature type="domain" description="Cadherin" evidence="3">
    <location>
        <begin position="478"/>
        <end position="585"/>
    </location>
</feature>
<gene>
    <name evidence="4" type="ORF">I2H38_06495</name>
</gene>
<organism evidence="4 5">
    <name type="scientific">Microvirga alba</name>
    <dbReference type="NCBI Taxonomy" id="2791025"/>
    <lineage>
        <taxon>Bacteria</taxon>
        <taxon>Pseudomonadati</taxon>
        <taxon>Pseudomonadota</taxon>
        <taxon>Alphaproteobacteria</taxon>
        <taxon>Hyphomicrobiales</taxon>
        <taxon>Methylobacteriaceae</taxon>
        <taxon>Microvirga</taxon>
    </lineage>
</organism>
<evidence type="ECO:0000256" key="2">
    <source>
        <dbReference type="ARBA" id="ARBA00022525"/>
    </source>
</evidence>
<dbReference type="PANTHER" id="PTHR38340">
    <property type="entry name" value="S-LAYER PROTEIN"/>
    <property type="match status" value="1"/>
</dbReference>
<dbReference type="Pfam" id="PF00353">
    <property type="entry name" value="HemolysinCabind"/>
    <property type="match status" value="1"/>
</dbReference>
<dbReference type="SMART" id="SM00112">
    <property type="entry name" value="CA"/>
    <property type="match status" value="2"/>
</dbReference>
<evidence type="ECO:0000313" key="5">
    <source>
        <dbReference type="Proteomes" id="UP000599312"/>
    </source>
</evidence>
<keyword evidence="5" id="KW-1185">Reference proteome</keyword>
<dbReference type="PANTHER" id="PTHR38340:SF1">
    <property type="entry name" value="S-LAYER PROTEIN"/>
    <property type="match status" value="1"/>
</dbReference>
<dbReference type="SUPFAM" id="SSF49313">
    <property type="entry name" value="Cadherin-like"/>
    <property type="match status" value="1"/>
</dbReference>
<dbReference type="InterPro" id="IPR011049">
    <property type="entry name" value="Serralysin-like_metalloprot_C"/>
</dbReference>
<reference evidence="4" key="1">
    <citation type="submission" date="2020-11" db="EMBL/GenBank/DDBJ databases">
        <authorList>
            <person name="Kim M.K."/>
        </authorList>
    </citation>
    <scope>NUCLEOTIDE SEQUENCE</scope>
    <source>
        <strain evidence="4">BT350</strain>
    </source>
</reference>
<proteinExistence type="predicted"/>
<dbReference type="SUPFAM" id="SSF51120">
    <property type="entry name" value="beta-Roll"/>
    <property type="match status" value="1"/>
</dbReference>
<comment type="caution">
    <text evidence="4">The sequence shown here is derived from an EMBL/GenBank/DDBJ whole genome shotgun (WGS) entry which is preliminary data.</text>
</comment>
<dbReference type="EMBL" id="JADQDO010000002">
    <property type="protein sequence ID" value="MBF9233025.1"/>
    <property type="molecule type" value="Genomic_DNA"/>
</dbReference>
<dbReference type="AlphaFoldDB" id="A0A931BPN4"/>
<evidence type="ECO:0000256" key="1">
    <source>
        <dbReference type="ARBA" id="ARBA00004613"/>
    </source>
</evidence>
<evidence type="ECO:0000259" key="3">
    <source>
        <dbReference type="PROSITE" id="PS50268"/>
    </source>
</evidence>
<dbReference type="CDD" id="cd11304">
    <property type="entry name" value="Cadherin_repeat"/>
    <property type="match status" value="1"/>
</dbReference>
<dbReference type="GO" id="GO:0007156">
    <property type="term" value="P:homophilic cell adhesion via plasma membrane adhesion molecules"/>
    <property type="evidence" value="ECO:0007669"/>
    <property type="project" value="InterPro"/>
</dbReference>
<dbReference type="RefSeq" id="WP_196271004.1">
    <property type="nucleotide sequence ID" value="NZ_JADQDO010000002.1"/>
</dbReference>
<dbReference type="InterPro" id="IPR002126">
    <property type="entry name" value="Cadherin-like_dom"/>
</dbReference>